<sequence length="83" mass="9645">MITDKDIAKNLVERYMSITNDMYDDVNNLQGKIPGEEHKELRKAIGNIIVDIFDNVINRISEEHKDIILCDINDCIKNKKVEK</sequence>
<evidence type="ECO:0000313" key="2">
    <source>
        <dbReference type="EMBL" id="MBI0556698.1"/>
    </source>
</evidence>
<gene>
    <name evidence="1" type="ordered locus">W5S_4692</name>
    <name evidence="2" type="ORF">F6Q06_19730</name>
</gene>
<dbReference type="AlphaFoldDB" id="A0A0H3I9Q9"/>
<dbReference type="STRING" id="1905730.W5S_4692"/>
<dbReference type="Proteomes" id="UP000008044">
    <property type="component" value="Chromosome"/>
</dbReference>
<dbReference type="RefSeq" id="WP_014702099.1">
    <property type="nucleotide sequence ID" value="NC_017845.1"/>
</dbReference>
<evidence type="ECO:0000313" key="1">
    <source>
        <dbReference type="EMBL" id="AFI92737.1"/>
    </source>
</evidence>
<dbReference type="EMBL" id="CP003415">
    <property type="protein sequence ID" value="AFI92737.1"/>
    <property type="molecule type" value="Genomic_DNA"/>
</dbReference>
<dbReference type="EMBL" id="WABS01000051">
    <property type="protein sequence ID" value="MBI0556698.1"/>
    <property type="molecule type" value="Genomic_DNA"/>
</dbReference>
<reference evidence="2" key="4">
    <citation type="submission" date="2024-05" db="EMBL/GenBank/DDBJ databases">
        <title>Identification of Pectobacterium versatile causing blackleg of potato from New York State with a whole genome sequencing approach.</title>
        <authorList>
            <person name="Ma X."/>
            <person name="Swingle B."/>
        </authorList>
    </citation>
    <scope>NUCLEOTIDE SEQUENCE</scope>
    <source>
        <strain evidence="2">NY1588A</strain>
    </source>
</reference>
<dbReference type="Proteomes" id="UP001194579">
    <property type="component" value="Unassembled WGS sequence"/>
</dbReference>
<dbReference type="PATRIC" id="fig|1166016.3.peg.4751"/>
<reference evidence="1" key="2">
    <citation type="submission" date="2012-03" db="EMBL/GenBank/DDBJ databases">
        <authorList>
            <person name="Koskinen P."/>
            <person name="Laine P."/>
            <person name="Niemi O."/>
            <person name="Nykyri J."/>
            <person name="Harjunpaa H."/>
            <person name="Auvinen P."/>
            <person name="Paulin L."/>
            <person name="Pirhonen M."/>
            <person name="Palva T."/>
            <person name="Holm L."/>
        </authorList>
    </citation>
    <scope>NUCLEOTIDE SEQUENCE</scope>
    <source>
        <strain evidence="1">SCC3193</strain>
    </source>
</reference>
<protein>
    <submittedName>
        <fullName evidence="1">Uncharacterized protein</fullName>
    </submittedName>
</protein>
<dbReference type="KEGG" id="pec:W5S_4692"/>
<reference evidence="1 3" key="1">
    <citation type="journal article" date="2012" name="J. Bacteriol.">
        <title>Genome sequence of Pectobacterium sp. strain SCC3193.</title>
        <authorList>
            <person name="Koskinen J.P."/>
            <person name="Laine P."/>
            <person name="Niemi O."/>
            <person name="Nykyri J."/>
            <person name="Harjunpaa H."/>
            <person name="Auvinen P."/>
            <person name="Paulin L."/>
            <person name="Pirhonen M."/>
            <person name="Palva T."/>
            <person name="Holm L."/>
        </authorList>
    </citation>
    <scope>NUCLEOTIDE SEQUENCE [LARGE SCALE GENOMIC DNA]</scope>
    <source>
        <strain evidence="1 3">SCC3193</strain>
    </source>
</reference>
<dbReference type="eggNOG" id="ENOG50319XC">
    <property type="taxonomic scope" value="Bacteria"/>
</dbReference>
<name>A0A0H3I9Q9_PECPM</name>
<organism evidence="1 3">
    <name type="scientific">Pectobacterium parmentieri</name>
    <dbReference type="NCBI Taxonomy" id="1905730"/>
    <lineage>
        <taxon>Bacteria</taxon>
        <taxon>Pseudomonadati</taxon>
        <taxon>Pseudomonadota</taxon>
        <taxon>Gammaproteobacteria</taxon>
        <taxon>Enterobacterales</taxon>
        <taxon>Pectobacteriaceae</taxon>
        <taxon>Pectobacterium</taxon>
    </lineage>
</organism>
<evidence type="ECO:0000313" key="4">
    <source>
        <dbReference type="Proteomes" id="UP001194579"/>
    </source>
</evidence>
<proteinExistence type="predicted"/>
<dbReference type="HOGENOM" id="CLU_2555240_0_0_6"/>
<keyword evidence="4" id="KW-1185">Reference proteome</keyword>
<accession>A0A0H3I9Q9</accession>
<evidence type="ECO:0000313" key="3">
    <source>
        <dbReference type="Proteomes" id="UP000008044"/>
    </source>
</evidence>
<reference evidence="4" key="3">
    <citation type="submission" date="2023-07" db="EMBL/GenBank/DDBJ databases">
        <title>Identification of Pectobacterium versatile causing blackleg of potato from New York State with a whole genome sequencing approach.</title>
        <authorList>
            <person name="Ma X."/>
            <person name="Swingle B."/>
        </authorList>
    </citation>
    <scope>NUCLEOTIDE SEQUENCE [LARGE SCALE GENOMIC DNA]</scope>
    <source>
        <strain evidence="4">NY1588A</strain>
    </source>
</reference>